<evidence type="ECO:0000256" key="5">
    <source>
        <dbReference type="ARBA" id="ARBA00022490"/>
    </source>
</evidence>
<dbReference type="Pfam" id="PF18116">
    <property type="entry name" value="SNX17_FERM_C"/>
    <property type="match status" value="2"/>
</dbReference>
<keyword evidence="5" id="KW-0963">Cytoplasm</keyword>
<name>A0A182URN9_ANOME</name>
<evidence type="ECO:0000256" key="10">
    <source>
        <dbReference type="ARBA" id="ARBA00023329"/>
    </source>
</evidence>
<dbReference type="STRING" id="30066.A0A182URN9"/>
<protein>
    <recommendedName>
        <fullName evidence="12">PX domain-containing protein</fullName>
    </recommendedName>
</protein>
<dbReference type="InterPro" id="IPR036871">
    <property type="entry name" value="PX_dom_sf"/>
</dbReference>
<evidence type="ECO:0000256" key="2">
    <source>
        <dbReference type="ARBA" id="ARBA00004412"/>
    </source>
</evidence>
<dbReference type="SMART" id="SM00312">
    <property type="entry name" value="PX"/>
    <property type="match status" value="1"/>
</dbReference>
<dbReference type="CDD" id="cd13337">
    <property type="entry name" value="FERM-like_C_SNX17"/>
    <property type="match status" value="1"/>
</dbReference>
<dbReference type="GO" id="GO:0006886">
    <property type="term" value="P:intracellular protein transport"/>
    <property type="evidence" value="ECO:0007669"/>
    <property type="project" value="TreeGrafter"/>
</dbReference>
<dbReference type="Gene3D" id="3.30.1520.10">
    <property type="entry name" value="Phox-like domain"/>
    <property type="match status" value="1"/>
</dbReference>
<keyword evidence="4" id="KW-0813">Transport</keyword>
<dbReference type="PANTHER" id="PTHR12431:SF14">
    <property type="entry name" value="LD15323P"/>
    <property type="match status" value="1"/>
</dbReference>
<dbReference type="Gene3D" id="3.10.20.90">
    <property type="entry name" value="Phosphatidylinositol 3-kinase Catalytic Subunit, Chain A, domain 1"/>
    <property type="match status" value="1"/>
</dbReference>
<dbReference type="Proteomes" id="UP000075903">
    <property type="component" value="Unassembled WGS sequence"/>
</dbReference>
<dbReference type="InterPro" id="IPR011993">
    <property type="entry name" value="PH-like_dom_sf"/>
</dbReference>
<sequence length="553" mass="62799">MLRCTRPHPKERPESHARRDDIYHRRSTPNHKGAAIPGKHQPAPSPGRMHFSIPSTQEFGSDGSGSSYTGFNIHINGSFHCCLRYKQLHSLHEQLKRSLPSIALPSFPPKKLLSLTPNQIEQRRLSLERYIQLVGQDPVLCRSELLRAFLLNAQQESSFTECSEVTLDVYLMNGYRISASVYTTDCTGKVLEKACALIDLPKDRACYFALYLMRKEASGALTIVKRLMEFEAPYISAKRWDDCKLVLRTGYWDACYDLELMRDRIALNLLYLQAMSDVERGWIVTTRDQSEQLTNMQARGSKSEYLDVVRKLPLYGCLQFPRACVDYPEPNTVATVVLGNKELNLLTYVGKEMQETKFKVTRIRCWRVTPIHINEDNQSSTGGGYGRQQQSSSHASSHQQQQSSSSSTISLELSFEYLMAKNQLKWITIYSEQSMLMSVCLQSIVDELLNQKNGSDPAHLQNPQHVEYAPLSYIRRDGSNHCITDSSSTDTLCNLVNNDSSSNNGTSTQQHSTNNGSSFIRRKLKEFNTTVRFKNGKDSVQNEAFEWIGDDDL</sequence>
<evidence type="ECO:0000256" key="7">
    <source>
        <dbReference type="ARBA" id="ARBA00022927"/>
    </source>
</evidence>
<dbReference type="InterPro" id="IPR048763">
    <property type="entry name" value="SNX17-31_FERM_F1"/>
</dbReference>
<dbReference type="AlphaFoldDB" id="A0A182URN9"/>
<evidence type="ECO:0000256" key="9">
    <source>
        <dbReference type="ARBA" id="ARBA00023136"/>
    </source>
</evidence>
<keyword evidence="7" id="KW-0653">Protein transport</keyword>
<dbReference type="Pfam" id="PF00787">
    <property type="entry name" value="PX"/>
    <property type="match status" value="1"/>
</dbReference>
<dbReference type="PROSITE" id="PS50195">
    <property type="entry name" value="PX"/>
    <property type="match status" value="1"/>
</dbReference>
<dbReference type="Pfam" id="PF21273">
    <property type="entry name" value="SNX17-27-31_F1_FERM"/>
    <property type="match status" value="1"/>
</dbReference>
<evidence type="ECO:0000256" key="11">
    <source>
        <dbReference type="SAM" id="MobiDB-lite"/>
    </source>
</evidence>
<dbReference type="EnsemblMetazoa" id="AMEM002451-RA">
    <property type="protein sequence ID" value="AMEM002451-PA"/>
    <property type="gene ID" value="AMEM002451"/>
</dbReference>
<feature type="domain" description="PX" evidence="12">
    <location>
        <begin position="1"/>
        <end position="157"/>
    </location>
</feature>
<dbReference type="InterPro" id="IPR037836">
    <property type="entry name" value="SNX17_FERM-like_dom"/>
</dbReference>
<dbReference type="Gene3D" id="1.20.80.60">
    <property type="match status" value="1"/>
</dbReference>
<dbReference type="CDD" id="cd06885">
    <property type="entry name" value="PX_SNX17_31"/>
    <property type="match status" value="1"/>
</dbReference>
<dbReference type="Gene3D" id="2.30.29.30">
    <property type="entry name" value="Pleckstrin-homology domain (PH domain)/Phosphotyrosine-binding domain (PTB)"/>
    <property type="match status" value="1"/>
</dbReference>
<comment type="similarity">
    <text evidence="3">Belongs to the sorting nexin family.</text>
</comment>
<dbReference type="GO" id="GO:0032456">
    <property type="term" value="P:endocytic recycling"/>
    <property type="evidence" value="ECO:0007669"/>
    <property type="project" value="TreeGrafter"/>
</dbReference>
<accession>A0A182URN9</accession>
<feature type="compositionally biased region" description="Basic and acidic residues" evidence="11">
    <location>
        <begin position="8"/>
        <end position="24"/>
    </location>
</feature>
<keyword evidence="9" id="KW-0472">Membrane</keyword>
<dbReference type="GO" id="GO:0005769">
    <property type="term" value="C:early endosome"/>
    <property type="evidence" value="ECO:0007669"/>
    <property type="project" value="UniProtKB-SubCell"/>
</dbReference>
<evidence type="ECO:0000313" key="13">
    <source>
        <dbReference type="EnsemblMetazoa" id="AMEM002451-PA"/>
    </source>
</evidence>
<dbReference type="InterPro" id="IPR028666">
    <property type="entry name" value="SNX17_FERM_N"/>
</dbReference>
<dbReference type="InterPro" id="IPR040842">
    <property type="entry name" value="SNX17/31_FERM"/>
</dbReference>
<dbReference type="InterPro" id="IPR048767">
    <property type="entry name" value="SNX17-31_FERM_F2"/>
</dbReference>
<evidence type="ECO:0000256" key="4">
    <source>
        <dbReference type="ARBA" id="ARBA00022448"/>
    </source>
</evidence>
<keyword evidence="10" id="KW-0968">Cytoplasmic vesicle</keyword>
<evidence type="ECO:0000259" key="12">
    <source>
        <dbReference type="PROSITE" id="PS50195"/>
    </source>
</evidence>
<reference evidence="13" key="1">
    <citation type="submission" date="2020-05" db="UniProtKB">
        <authorList>
            <consortium name="EnsemblMetazoa"/>
        </authorList>
    </citation>
    <scope>IDENTIFICATION</scope>
    <source>
        <strain evidence="13">MAF</strain>
    </source>
</reference>
<dbReference type="Pfam" id="PF21271">
    <property type="entry name" value="SNX17-31_F2_FERM"/>
    <property type="match status" value="1"/>
</dbReference>
<evidence type="ECO:0000313" key="14">
    <source>
        <dbReference type="Proteomes" id="UP000075903"/>
    </source>
</evidence>
<keyword evidence="8" id="KW-0446">Lipid-binding</keyword>
<dbReference type="InterPro" id="IPR001683">
    <property type="entry name" value="PX_dom"/>
</dbReference>
<dbReference type="CDD" id="cd16121">
    <property type="entry name" value="FERM_F1_SNX17"/>
    <property type="match status" value="1"/>
</dbReference>
<evidence type="ECO:0000256" key="1">
    <source>
        <dbReference type="ARBA" id="ARBA00004180"/>
    </source>
</evidence>
<proteinExistence type="inferred from homology"/>
<dbReference type="PANTHER" id="PTHR12431">
    <property type="entry name" value="SORTING NEXIN 17 AND 27"/>
    <property type="match status" value="1"/>
</dbReference>
<keyword evidence="14" id="KW-1185">Reference proteome</keyword>
<evidence type="ECO:0000256" key="8">
    <source>
        <dbReference type="ARBA" id="ARBA00023121"/>
    </source>
</evidence>
<feature type="region of interest" description="Disordered" evidence="11">
    <location>
        <begin position="1"/>
        <end position="61"/>
    </location>
</feature>
<dbReference type="GO" id="GO:0035091">
    <property type="term" value="F:phosphatidylinositol binding"/>
    <property type="evidence" value="ECO:0007669"/>
    <property type="project" value="InterPro"/>
</dbReference>
<dbReference type="GO" id="GO:0030659">
    <property type="term" value="C:cytoplasmic vesicle membrane"/>
    <property type="evidence" value="ECO:0007669"/>
    <property type="project" value="UniProtKB-SubCell"/>
</dbReference>
<evidence type="ECO:0000256" key="3">
    <source>
        <dbReference type="ARBA" id="ARBA00010883"/>
    </source>
</evidence>
<organism evidence="13 14">
    <name type="scientific">Anopheles merus</name>
    <name type="common">Mosquito</name>
    <dbReference type="NCBI Taxonomy" id="30066"/>
    <lineage>
        <taxon>Eukaryota</taxon>
        <taxon>Metazoa</taxon>
        <taxon>Ecdysozoa</taxon>
        <taxon>Arthropoda</taxon>
        <taxon>Hexapoda</taxon>
        <taxon>Insecta</taxon>
        <taxon>Pterygota</taxon>
        <taxon>Neoptera</taxon>
        <taxon>Endopterygota</taxon>
        <taxon>Diptera</taxon>
        <taxon>Nematocera</taxon>
        <taxon>Culicoidea</taxon>
        <taxon>Culicidae</taxon>
        <taxon>Anophelinae</taxon>
        <taxon>Anopheles</taxon>
    </lineage>
</organism>
<dbReference type="VEuPathDB" id="VectorBase:AMEM002451"/>
<comment type="subcellular location">
    <subcellularLocation>
        <location evidence="1">Cytoplasmic vesicle membrane</location>
        <topology evidence="1">Peripheral membrane protein</topology>
        <orientation evidence="1">Cytoplasmic side</orientation>
    </subcellularLocation>
    <subcellularLocation>
        <location evidence="2">Early endosome</location>
    </subcellularLocation>
</comment>
<evidence type="ECO:0000256" key="6">
    <source>
        <dbReference type="ARBA" id="ARBA00022753"/>
    </source>
</evidence>
<dbReference type="SUPFAM" id="SSF64268">
    <property type="entry name" value="PX domain"/>
    <property type="match status" value="1"/>
</dbReference>
<keyword evidence="6" id="KW-0967">Endosome</keyword>
<feature type="region of interest" description="Disordered" evidence="11">
    <location>
        <begin position="376"/>
        <end position="405"/>
    </location>
</feature>
<feature type="compositionally biased region" description="Low complexity" evidence="11">
    <location>
        <begin position="387"/>
        <end position="405"/>
    </location>
</feature>
<dbReference type="VEuPathDB" id="VectorBase:AMEM21_002102"/>